<keyword evidence="3 6" id="KW-0812">Transmembrane</keyword>
<reference evidence="7 8" key="1">
    <citation type="submission" date="2017-03" db="EMBL/GenBank/DDBJ databases">
        <title>Genome sequence of Clostridium hungatei DSM 14427.</title>
        <authorList>
            <person name="Poehlein A."/>
            <person name="Daniel R."/>
        </authorList>
    </citation>
    <scope>NUCLEOTIDE SEQUENCE [LARGE SCALE GENOMIC DNA]</scope>
    <source>
        <strain evidence="7 8">DSM 14427</strain>
    </source>
</reference>
<feature type="transmembrane region" description="Helical" evidence="6">
    <location>
        <begin position="76"/>
        <end position="97"/>
    </location>
</feature>
<dbReference type="GO" id="GO:0005886">
    <property type="term" value="C:plasma membrane"/>
    <property type="evidence" value="ECO:0007669"/>
    <property type="project" value="UniProtKB-SubCell"/>
</dbReference>
<accession>A0A1V4SHL8</accession>
<feature type="transmembrane region" description="Helical" evidence="6">
    <location>
        <begin position="141"/>
        <end position="162"/>
    </location>
</feature>
<dbReference type="InterPro" id="IPR002781">
    <property type="entry name" value="TM_pro_TauE-like"/>
</dbReference>
<keyword evidence="5 6" id="KW-0472">Membrane</keyword>
<name>A0A1V4SHL8_RUMHU</name>
<feature type="transmembrane region" description="Helical" evidence="6">
    <location>
        <begin position="198"/>
        <end position="218"/>
    </location>
</feature>
<evidence type="ECO:0000256" key="5">
    <source>
        <dbReference type="ARBA" id="ARBA00023136"/>
    </source>
</evidence>
<keyword evidence="4 6" id="KW-1133">Transmembrane helix</keyword>
<dbReference type="Proteomes" id="UP000191554">
    <property type="component" value="Unassembled WGS sequence"/>
</dbReference>
<feature type="transmembrane region" description="Helical" evidence="6">
    <location>
        <begin position="44"/>
        <end position="64"/>
    </location>
</feature>
<evidence type="ECO:0000256" key="3">
    <source>
        <dbReference type="ARBA" id="ARBA00022692"/>
    </source>
</evidence>
<evidence type="ECO:0000256" key="1">
    <source>
        <dbReference type="ARBA" id="ARBA00004141"/>
    </source>
</evidence>
<organism evidence="7 8">
    <name type="scientific">Ruminiclostridium hungatei</name>
    <name type="common">Clostridium hungatei</name>
    <dbReference type="NCBI Taxonomy" id="48256"/>
    <lineage>
        <taxon>Bacteria</taxon>
        <taxon>Bacillati</taxon>
        <taxon>Bacillota</taxon>
        <taxon>Clostridia</taxon>
        <taxon>Eubacteriales</taxon>
        <taxon>Oscillospiraceae</taxon>
        <taxon>Ruminiclostridium</taxon>
    </lineage>
</organism>
<keyword evidence="8" id="KW-1185">Reference proteome</keyword>
<dbReference type="InterPro" id="IPR051598">
    <property type="entry name" value="TSUP/Inactive_protease-like"/>
</dbReference>
<proteinExistence type="inferred from homology"/>
<evidence type="ECO:0000256" key="6">
    <source>
        <dbReference type="RuleBase" id="RU363041"/>
    </source>
</evidence>
<dbReference type="RefSeq" id="WP_080065294.1">
    <property type="nucleotide sequence ID" value="NZ_MZGX01000019.1"/>
</dbReference>
<protein>
    <recommendedName>
        <fullName evidence="6">Probable membrane transporter protein</fullName>
    </recommendedName>
</protein>
<feature type="transmembrane region" description="Helical" evidence="6">
    <location>
        <begin position="12"/>
        <end position="38"/>
    </location>
</feature>
<dbReference type="STRING" id="48256.CLHUN_28420"/>
<sequence>MYQFLWLVPLGFLVGTFGTLIGAGGGFILVPVLLLLYPDKSPETITAISLAVVFFNSLSGSFAYAKMKKTDYKSGIIFALATLPGSILGSLTTSLIPRDIFDMLFGILLLAGAVYLFINPRNKNRHKKASGKQITRRVTDIDGIVYTFSYSPLAGIVISLLVGYLSSLLGIGGGIIHVPVMIQMLNFPVHLATATSHFVLAAMSLSGSVVHLVTGVLSSGFMQTAGLTMGALFGAQLGALLSKKLKGDWIIKSLALALGLAGIRIFIMAFI</sequence>
<dbReference type="Pfam" id="PF01925">
    <property type="entry name" value="TauE"/>
    <property type="match status" value="1"/>
</dbReference>
<dbReference type="EMBL" id="MZGX01000019">
    <property type="protein sequence ID" value="OPX43294.1"/>
    <property type="molecule type" value="Genomic_DNA"/>
</dbReference>
<evidence type="ECO:0000313" key="7">
    <source>
        <dbReference type="EMBL" id="OPX43294.1"/>
    </source>
</evidence>
<evidence type="ECO:0000256" key="2">
    <source>
        <dbReference type="ARBA" id="ARBA00009142"/>
    </source>
</evidence>
<dbReference type="AlphaFoldDB" id="A0A1V4SHL8"/>
<evidence type="ECO:0000313" key="8">
    <source>
        <dbReference type="Proteomes" id="UP000191554"/>
    </source>
</evidence>
<comment type="subcellular location">
    <subcellularLocation>
        <location evidence="6">Cell membrane</location>
        <topology evidence="6">Multi-pass membrane protein</topology>
    </subcellularLocation>
    <subcellularLocation>
        <location evidence="1">Membrane</location>
        <topology evidence="1">Multi-pass membrane protein</topology>
    </subcellularLocation>
</comment>
<feature type="transmembrane region" description="Helical" evidence="6">
    <location>
        <begin position="103"/>
        <end position="120"/>
    </location>
</feature>
<evidence type="ECO:0000256" key="4">
    <source>
        <dbReference type="ARBA" id="ARBA00022989"/>
    </source>
</evidence>
<dbReference type="PANTHER" id="PTHR43701">
    <property type="entry name" value="MEMBRANE TRANSPORTER PROTEIN MJ0441-RELATED"/>
    <property type="match status" value="1"/>
</dbReference>
<comment type="caution">
    <text evidence="7">The sequence shown here is derived from an EMBL/GenBank/DDBJ whole genome shotgun (WGS) entry which is preliminary data.</text>
</comment>
<gene>
    <name evidence="7" type="ORF">CLHUN_28420</name>
</gene>
<feature type="transmembrane region" description="Helical" evidence="6">
    <location>
        <begin position="249"/>
        <end position="270"/>
    </location>
</feature>
<comment type="similarity">
    <text evidence="2 6">Belongs to the 4-toluene sulfonate uptake permease (TSUP) (TC 2.A.102) family.</text>
</comment>
<feature type="transmembrane region" description="Helical" evidence="6">
    <location>
        <begin position="168"/>
        <end position="186"/>
    </location>
</feature>
<dbReference type="PANTHER" id="PTHR43701:SF2">
    <property type="entry name" value="MEMBRANE TRANSPORTER PROTEIN YJNA-RELATED"/>
    <property type="match status" value="1"/>
</dbReference>
<dbReference type="OrthoDB" id="9780109at2"/>
<keyword evidence="6" id="KW-1003">Cell membrane</keyword>
<feature type="transmembrane region" description="Helical" evidence="6">
    <location>
        <begin position="224"/>
        <end position="242"/>
    </location>
</feature>